<sequence>MASSSTAMTGASQPMPDSVMDGWILTGEDSSGSVAAAKANQSKKDIGIVDVRMIPSVRALANSWQAVQRCSHIQAGSEKLYRARSLNIVPTQCRAISSFLIRPFGLSFVPLLIPEAVVENGKNLIRAATSLGVA</sequence>
<protein>
    <submittedName>
        <fullName evidence="1">Uncharacterized protein</fullName>
    </submittedName>
</protein>
<dbReference type="AlphaFoldDB" id="A0A409Y3C7"/>
<keyword evidence="2" id="KW-1185">Reference proteome</keyword>
<organism evidence="1 2">
    <name type="scientific">Gymnopilus dilepis</name>
    <dbReference type="NCBI Taxonomy" id="231916"/>
    <lineage>
        <taxon>Eukaryota</taxon>
        <taxon>Fungi</taxon>
        <taxon>Dikarya</taxon>
        <taxon>Basidiomycota</taxon>
        <taxon>Agaricomycotina</taxon>
        <taxon>Agaricomycetes</taxon>
        <taxon>Agaricomycetidae</taxon>
        <taxon>Agaricales</taxon>
        <taxon>Agaricineae</taxon>
        <taxon>Hymenogastraceae</taxon>
        <taxon>Gymnopilus</taxon>
    </lineage>
</organism>
<dbReference type="InParanoid" id="A0A409Y3C7"/>
<evidence type="ECO:0000313" key="1">
    <source>
        <dbReference type="EMBL" id="PPQ97499.1"/>
    </source>
</evidence>
<accession>A0A409Y3C7</accession>
<dbReference type="EMBL" id="NHYE01001242">
    <property type="protein sequence ID" value="PPQ97499.1"/>
    <property type="molecule type" value="Genomic_DNA"/>
</dbReference>
<evidence type="ECO:0000313" key="2">
    <source>
        <dbReference type="Proteomes" id="UP000284706"/>
    </source>
</evidence>
<dbReference type="Proteomes" id="UP000284706">
    <property type="component" value="Unassembled WGS sequence"/>
</dbReference>
<proteinExistence type="predicted"/>
<comment type="caution">
    <text evidence="1">The sequence shown here is derived from an EMBL/GenBank/DDBJ whole genome shotgun (WGS) entry which is preliminary data.</text>
</comment>
<name>A0A409Y3C7_9AGAR</name>
<gene>
    <name evidence="1" type="ORF">CVT26_002788</name>
</gene>
<reference evidence="1 2" key="1">
    <citation type="journal article" date="2018" name="Evol. Lett.">
        <title>Horizontal gene cluster transfer increased hallucinogenic mushroom diversity.</title>
        <authorList>
            <person name="Reynolds H.T."/>
            <person name="Vijayakumar V."/>
            <person name="Gluck-Thaler E."/>
            <person name="Korotkin H.B."/>
            <person name="Matheny P.B."/>
            <person name="Slot J.C."/>
        </authorList>
    </citation>
    <scope>NUCLEOTIDE SEQUENCE [LARGE SCALE GENOMIC DNA]</scope>
    <source>
        <strain evidence="1 2">SRW20</strain>
    </source>
</reference>